<dbReference type="OrthoDB" id="3418622at2"/>
<name>A0A7J5AYD5_9MICO</name>
<proteinExistence type="predicted"/>
<evidence type="ECO:0000313" key="2">
    <source>
        <dbReference type="Proteomes" id="UP000490386"/>
    </source>
</evidence>
<accession>A0A7J5AYD5</accession>
<protein>
    <recommendedName>
        <fullName evidence="3">Abi family protein</fullName>
    </recommendedName>
</protein>
<keyword evidence="2" id="KW-1185">Reference proteome</keyword>
<evidence type="ECO:0000313" key="1">
    <source>
        <dbReference type="EMBL" id="KAB1636071.1"/>
    </source>
</evidence>
<gene>
    <name evidence="1" type="ORF">F8O03_17585</name>
</gene>
<organism evidence="1 2">
    <name type="scientific">Pseudoclavibacter terrae</name>
    <dbReference type="NCBI Taxonomy" id="1530195"/>
    <lineage>
        <taxon>Bacteria</taxon>
        <taxon>Bacillati</taxon>
        <taxon>Actinomycetota</taxon>
        <taxon>Actinomycetes</taxon>
        <taxon>Micrococcales</taxon>
        <taxon>Microbacteriaceae</taxon>
        <taxon>Pseudoclavibacter</taxon>
    </lineage>
</organism>
<comment type="caution">
    <text evidence="1">The sequence shown here is derived from an EMBL/GenBank/DDBJ whole genome shotgun (WGS) entry which is preliminary data.</text>
</comment>
<reference evidence="1 2" key="1">
    <citation type="submission" date="2019-09" db="EMBL/GenBank/DDBJ databases">
        <title>Phylogeny of genus Pseudoclavibacter and closely related genus.</title>
        <authorList>
            <person name="Li Y."/>
        </authorList>
    </citation>
    <scope>NUCLEOTIDE SEQUENCE [LARGE SCALE GENOMIC DNA]</scope>
    <source>
        <strain evidence="1 2">THG-MD12</strain>
    </source>
</reference>
<evidence type="ECO:0008006" key="3">
    <source>
        <dbReference type="Google" id="ProtNLM"/>
    </source>
</evidence>
<dbReference type="Proteomes" id="UP000490386">
    <property type="component" value="Unassembled WGS sequence"/>
</dbReference>
<dbReference type="RefSeq" id="WP_151425042.1">
    <property type="nucleotide sequence ID" value="NZ_WBJX01000008.1"/>
</dbReference>
<sequence length="238" mass="26258">MTSQPLGDLLGAARLATYMNAATGDAQRALDLYLWATELSGALHAQLSFVEVAVRNAIDPQLASWNVTQNKGSDWTAPGQAAQLLYDVVGKPLSQARDFASKEANSRGPHHTRAAHGVTHDDVLAQLMFGTWVKIITPISRTESSTKQIQLWSAAVHRAFPNTGADDASRVAVGQQLETLRRLRNRVAHHDNLLHIQPARRFNDMLSLLAKIDRSYPAIAAARSSLRRLQKEDPRKSW</sequence>
<dbReference type="AlphaFoldDB" id="A0A7J5AYD5"/>
<dbReference type="EMBL" id="WBJX01000008">
    <property type="protein sequence ID" value="KAB1636071.1"/>
    <property type="molecule type" value="Genomic_DNA"/>
</dbReference>